<dbReference type="Gene3D" id="3.40.47.10">
    <property type="match status" value="1"/>
</dbReference>
<dbReference type="InterPro" id="IPR002155">
    <property type="entry name" value="Thiolase"/>
</dbReference>
<dbReference type="EMBL" id="CP067977">
    <property type="protein sequence ID" value="QQQ17915.1"/>
    <property type="molecule type" value="Genomic_DNA"/>
</dbReference>
<name>A0ABX7BK22_9CAUL</name>
<sequence>MASARDPVVVGVYATQQARSLPGRSSHELLIEAVKGAIADAGIDRRTIDGVALDWPGPGGAPGDSASWAPYFNGRLGWVDSHFMDTTGVRGVLKAGAAIRAGLCDTVVIGSARAGPFNTTGAAVGSGMGLEWIDPYGASTMAYFALVARRHMHQFGTTPEQMAHVAAVIRNHGRLNPEATLHGGPEVTVADILASPMIADPLHRLDCCLMNEGGHALILTTAERARDLSVRGVTVAGGAMEFAQGNYINPPLYRDVRTLGAEAVARAFAMAGLTVSDVDVFCMYDPCSFEVLRQFEMLGLCAEGEGGDFVAGDRLTLTGDCPTNLDGGMLAGSWTGTSQLTGKVIEGVRQLRGGLGARQVEGAEVAIVTNAGSGAQHLETLILTGGR</sequence>
<accession>A0ABX7BK22</accession>
<gene>
    <name evidence="2" type="ORF">JIP62_11330</name>
</gene>
<keyword evidence="3" id="KW-1185">Reference proteome</keyword>
<dbReference type="InterPro" id="IPR055140">
    <property type="entry name" value="Thiolase_C_2"/>
</dbReference>
<evidence type="ECO:0000259" key="1">
    <source>
        <dbReference type="Pfam" id="PF22691"/>
    </source>
</evidence>
<dbReference type="CDD" id="cd00829">
    <property type="entry name" value="SCP-x_thiolase"/>
    <property type="match status" value="1"/>
</dbReference>
<reference evidence="2 3" key="1">
    <citation type="submission" date="2021-01" db="EMBL/GenBank/DDBJ databases">
        <title>Brevundimonas vitis sp. nov., an bacterium isolated from grape (Vitis vinifera).</title>
        <authorList>
            <person name="Jiang L."/>
            <person name="Lee J."/>
        </authorList>
    </citation>
    <scope>NUCLEOTIDE SEQUENCE [LARGE SCALE GENOMIC DNA]</scope>
    <source>
        <strain evidence="2 3">GRTSA-9</strain>
    </source>
</reference>
<proteinExistence type="predicted"/>
<feature type="domain" description="Thiolase C-terminal" evidence="1">
    <location>
        <begin position="261"/>
        <end position="383"/>
    </location>
</feature>
<dbReference type="Pfam" id="PF22691">
    <property type="entry name" value="Thiolase_C_1"/>
    <property type="match status" value="1"/>
</dbReference>
<dbReference type="PANTHER" id="PTHR42870">
    <property type="entry name" value="ACETYL-COA C-ACETYLTRANSFERASE"/>
    <property type="match status" value="1"/>
</dbReference>
<dbReference type="InterPro" id="IPR016039">
    <property type="entry name" value="Thiolase-like"/>
</dbReference>
<dbReference type="Proteomes" id="UP000595448">
    <property type="component" value="Chromosome"/>
</dbReference>
<dbReference type="RefSeq" id="WP_201102290.1">
    <property type="nucleotide sequence ID" value="NZ_CP067977.1"/>
</dbReference>
<organism evidence="2 3">
    <name type="scientific">Brevundimonas vitisensis</name>
    <dbReference type="NCBI Taxonomy" id="2800818"/>
    <lineage>
        <taxon>Bacteria</taxon>
        <taxon>Pseudomonadati</taxon>
        <taxon>Pseudomonadota</taxon>
        <taxon>Alphaproteobacteria</taxon>
        <taxon>Caulobacterales</taxon>
        <taxon>Caulobacteraceae</taxon>
        <taxon>Brevundimonas</taxon>
    </lineage>
</organism>
<dbReference type="PANTHER" id="PTHR42870:SF1">
    <property type="entry name" value="NON-SPECIFIC LIPID-TRANSFER PROTEIN-LIKE 2"/>
    <property type="match status" value="1"/>
</dbReference>
<evidence type="ECO:0000313" key="2">
    <source>
        <dbReference type="EMBL" id="QQQ17915.1"/>
    </source>
</evidence>
<dbReference type="PIRSF" id="PIRSF000429">
    <property type="entry name" value="Ac-CoA_Ac_transf"/>
    <property type="match status" value="1"/>
</dbReference>
<dbReference type="SUPFAM" id="SSF53901">
    <property type="entry name" value="Thiolase-like"/>
    <property type="match status" value="2"/>
</dbReference>
<evidence type="ECO:0000313" key="3">
    <source>
        <dbReference type="Proteomes" id="UP000595448"/>
    </source>
</evidence>
<protein>
    <submittedName>
        <fullName evidence="2">Thiolase family protein</fullName>
    </submittedName>
</protein>